<comment type="caution">
    <text evidence="1">The sequence shown here is derived from an EMBL/GenBank/DDBJ whole genome shotgun (WGS) entry which is preliminary data.</text>
</comment>
<reference evidence="1" key="1">
    <citation type="submission" date="2020-08" db="EMBL/GenBank/DDBJ databases">
        <title>Genome sequencing and assembly of the red palm weevil Rhynchophorus ferrugineus.</title>
        <authorList>
            <person name="Dias G.B."/>
            <person name="Bergman C.M."/>
            <person name="Manee M."/>
        </authorList>
    </citation>
    <scope>NUCLEOTIDE SEQUENCE</scope>
    <source>
        <strain evidence="1">AA-2017</strain>
        <tissue evidence="1">Whole larva</tissue>
    </source>
</reference>
<proteinExistence type="predicted"/>
<name>A0A834IAH3_RHYFE</name>
<dbReference type="Proteomes" id="UP000625711">
    <property type="component" value="Unassembled WGS sequence"/>
</dbReference>
<accession>A0A834IAH3</accession>
<protein>
    <submittedName>
        <fullName evidence="1">Uncharacterized protein</fullName>
    </submittedName>
</protein>
<evidence type="ECO:0000313" key="2">
    <source>
        <dbReference type="Proteomes" id="UP000625711"/>
    </source>
</evidence>
<feature type="non-terminal residue" evidence="1">
    <location>
        <position position="1"/>
    </location>
</feature>
<gene>
    <name evidence="1" type="ORF">GWI33_010913</name>
</gene>
<organism evidence="1 2">
    <name type="scientific">Rhynchophorus ferrugineus</name>
    <name type="common">Red palm weevil</name>
    <name type="synonym">Curculio ferrugineus</name>
    <dbReference type="NCBI Taxonomy" id="354439"/>
    <lineage>
        <taxon>Eukaryota</taxon>
        <taxon>Metazoa</taxon>
        <taxon>Ecdysozoa</taxon>
        <taxon>Arthropoda</taxon>
        <taxon>Hexapoda</taxon>
        <taxon>Insecta</taxon>
        <taxon>Pterygota</taxon>
        <taxon>Neoptera</taxon>
        <taxon>Endopterygota</taxon>
        <taxon>Coleoptera</taxon>
        <taxon>Polyphaga</taxon>
        <taxon>Cucujiformia</taxon>
        <taxon>Curculionidae</taxon>
        <taxon>Dryophthorinae</taxon>
        <taxon>Rhynchophorus</taxon>
    </lineage>
</organism>
<keyword evidence="2" id="KW-1185">Reference proteome</keyword>
<dbReference type="AlphaFoldDB" id="A0A834IAH3"/>
<sequence>QLEQSAGESCEIFFINPPVCALTTVVVRATATITSVITIVTDVIIMGTDKATLSTNADIYIADRRVESSSKIVIALGTLGTVAEL</sequence>
<dbReference type="EMBL" id="JAACXV010008414">
    <property type="protein sequence ID" value="KAF7276109.1"/>
    <property type="molecule type" value="Genomic_DNA"/>
</dbReference>
<evidence type="ECO:0000313" key="1">
    <source>
        <dbReference type="EMBL" id="KAF7276109.1"/>
    </source>
</evidence>